<dbReference type="Gene3D" id="3.50.50.60">
    <property type="entry name" value="FAD/NAD(P)-binding domain"/>
    <property type="match status" value="1"/>
</dbReference>
<dbReference type="PANTHER" id="PTHR43422:SF3">
    <property type="entry name" value="THIAMINE THIAZOLE SYNTHASE"/>
    <property type="match status" value="1"/>
</dbReference>
<reference evidence="1" key="1">
    <citation type="submission" date="2021-01" db="EMBL/GenBank/DDBJ databases">
        <title>Whole genome shotgun sequence of Actinoplanes nipponensis NBRC 14063.</title>
        <authorList>
            <person name="Komaki H."/>
            <person name="Tamura T."/>
        </authorList>
    </citation>
    <scope>NUCLEOTIDE SEQUENCE</scope>
    <source>
        <strain evidence="1">NBRC 14063</strain>
    </source>
</reference>
<dbReference type="RefSeq" id="WP_239130636.1">
    <property type="nucleotide sequence ID" value="NZ_BAAAYJ010000097.1"/>
</dbReference>
<dbReference type="InterPro" id="IPR036188">
    <property type="entry name" value="FAD/NAD-bd_sf"/>
</dbReference>
<accession>A0A919MJE7</accession>
<evidence type="ECO:0000313" key="2">
    <source>
        <dbReference type="Proteomes" id="UP000647172"/>
    </source>
</evidence>
<dbReference type="SUPFAM" id="SSF51905">
    <property type="entry name" value="FAD/NAD(P)-binding domain"/>
    <property type="match status" value="1"/>
</dbReference>
<gene>
    <name evidence="1" type="ORF">Ani05nite_52730</name>
</gene>
<comment type="caution">
    <text evidence="1">The sequence shown here is derived from an EMBL/GenBank/DDBJ whole genome shotgun (WGS) entry which is preliminary data.</text>
</comment>
<name>A0A919MJE7_9ACTN</name>
<dbReference type="AlphaFoldDB" id="A0A919MJE7"/>
<proteinExistence type="predicted"/>
<evidence type="ECO:0000313" key="1">
    <source>
        <dbReference type="EMBL" id="GIE51739.1"/>
    </source>
</evidence>
<protein>
    <submittedName>
        <fullName evidence="1">FAD-binding monooxygenase</fullName>
    </submittedName>
</protein>
<keyword evidence="2" id="KW-1185">Reference proteome</keyword>
<organism evidence="1 2">
    <name type="scientific">Actinoplanes nipponensis</name>
    <dbReference type="NCBI Taxonomy" id="135950"/>
    <lineage>
        <taxon>Bacteria</taxon>
        <taxon>Bacillati</taxon>
        <taxon>Actinomycetota</taxon>
        <taxon>Actinomycetes</taxon>
        <taxon>Micromonosporales</taxon>
        <taxon>Micromonosporaceae</taxon>
        <taxon>Actinoplanes</taxon>
    </lineage>
</organism>
<sequence length="460" mass="49566">MQQQAAAVPGATGHAVVIGAGMAGLAAARVLADRFERVTVVDRDRLPPGPDSRRGVPQSAHPHALLAVGREALEQLFPGLTGELVERGARWVDVARDAVVWQLDGYRTRAESGVRMLAMSRPLLESCVRRRLRAVPRVAVLEETAVAGLTGRPGERVTGVALADGRTLAADLVADASGRGSRSDRWLRDLGFPPPPESVITVRVHYTTRLVRGRPAGLSGPGLVVVAESPPQHRRYGAAFSVEGGRWLVTLGGFHGAQAPTDPAGFQRFAESLPQPVIAELLRDAEPLSDPVAYTYPASRRRHFERLRRIPAGYVALGDALCSFNPVYGHGITVAAQEAVALAGCLDRHRGAGVAMARDFYRRTGRLITVAWRMAASTDFAYPGTAGPRPRALALTHWYQRKIFRAAQVSPEVVRTLVRVQHLLAPGSALLRPAMVVKVLRGARRARRTAPAHPAIPAPR</sequence>
<dbReference type="EMBL" id="BOMQ01000061">
    <property type="protein sequence ID" value="GIE51739.1"/>
    <property type="molecule type" value="Genomic_DNA"/>
</dbReference>
<dbReference type="GO" id="GO:0004497">
    <property type="term" value="F:monooxygenase activity"/>
    <property type="evidence" value="ECO:0007669"/>
    <property type="project" value="UniProtKB-KW"/>
</dbReference>
<keyword evidence="1" id="KW-0560">Oxidoreductase</keyword>
<keyword evidence="1" id="KW-0503">Monooxygenase</keyword>
<dbReference type="PANTHER" id="PTHR43422">
    <property type="entry name" value="THIAMINE THIAZOLE SYNTHASE"/>
    <property type="match status" value="1"/>
</dbReference>
<dbReference type="Proteomes" id="UP000647172">
    <property type="component" value="Unassembled WGS sequence"/>
</dbReference>
<dbReference type="Pfam" id="PF12831">
    <property type="entry name" value="FAD_oxidored"/>
    <property type="match status" value="1"/>
</dbReference>